<keyword evidence="4 6" id="KW-1133">Transmembrane helix</keyword>
<feature type="transmembrane region" description="Helical" evidence="6">
    <location>
        <begin position="74"/>
        <end position="93"/>
    </location>
</feature>
<dbReference type="InterPro" id="IPR051598">
    <property type="entry name" value="TSUP/Inactive_protease-like"/>
</dbReference>
<evidence type="ECO:0000313" key="8">
    <source>
        <dbReference type="Proteomes" id="UP001163152"/>
    </source>
</evidence>
<dbReference type="AlphaFoldDB" id="A0A9E8ZC97"/>
<dbReference type="EMBL" id="CP113797">
    <property type="protein sequence ID" value="WAL59264.1"/>
    <property type="molecule type" value="Genomic_DNA"/>
</dbReference>
<keyword evidence="6" id="KW-1003">Cell membrane</keyword>
<organism evidence="7 8">
    <name type="scientific">Thermocoleostomius sinensis A174</name>
    <dbReference type="NCBI Taxonomy" id="2016057"/>
    <lineage>
        <taxon>Bacteria</taxon>
        <taxon>Bacillati</taxon>
        <taxon>Cyanobacteriota</taxon>
        <taxon>Cyanophyceae</taxon>
        <taxon>Oculatellales</taxon>
        <taxon>Oculatellaceae</taxon>
        <taxon>Thermocoleostomius</taxon>
    </lineage>
</organism>
<dbReference type="PANTHER" id="PTHR43701:SF2">
    <property type="entry name" value="MEMBRANE TRANSPORTER PROTEIN YJNA-RELATED"/>
    <property type="match status" value="1"/>
</dbReference>
<feature type="transmembrane region" description="Helical" evidence="6">
    <location>
        <begin position="7"/>
        <end position="37"/>
    </location>
</feature>
<keyword evidence="8" id="KW-1185">Reference proteome</keyword>
<proteinExistence type="inferred from homology"/>
<feature type="transmembrane region" description="Helical" evidence="6">
    <location>
        <begin position="248"/>
        <end position="266"/>
    </location>
</feature>
<reference evidence="7" key="1">
    <citation type="submission" date="2022-12" db="EMBL/GenBank/DDBJ databases">
        <title>Polyphasic identification of a Novel Hot-Spring Cyanobacterium Ocullathermofonsia sinensis gen nov. sp. nov. and Genomic Insights on its Adaptations to the Thermal Habitat.</title>
        <authorList>
            <person name="Daroch M."/>
            <person name="Tang J."/>
            <person name="Jiang Y."/>
        </authorList>
    </citation>
    <scope>NUCLEOTIDE SEQUENCE</scope>
    <source>
        <strain evidence="7">PKUAC-SCTA174</strain>
    </source>
</reference>
<keyword evidence="3 6" id="KW-0812">Transmembrane</keyword>
<evidence type="ECO:0000256" key="3">
    <source>
        <dbReference type="ARBA" id="ARBA00022692"/>
    </source>
</evidence>
<dbReference type="Proteomes" id="UP001163152">
    <property type="component" value="Chromosome"/>
</dbReference>
<evidence type="ECO:0000256" key="6">
    <source>
        <dbReference type="RuleBase" id="RU363041"/>
    </source>
</evidence>
<evidence type="ECO:0000256" key="2">
    <source>
        <dbReference type="ARBA" id="ARBA00009142"/>
    </source>
</evidence>
<feature type="transmembrane region" description="Helical" evidence="6">
    <location>
        <begin position="192"/>
        <end position="211"/>
    </location>
</feature>
<comment type="subcellular location">
    <subcellularLocation>
        <location evidence="6">Cell membrane</location>
        <topology evidence="6">Multi-pass membrane protein</topology>
    </subcellularLocation>
    <subcellularLocation>
        <location evidence="1">Membrane</location>
        <topology evidence="1">Multi-pass membrane protein</topology>
    </subcellularLocation>
</comment>
<name>A0A9E8ZC97_9CYAN</name>
<feature type="transmembrane region" description="Helical" evidence="6">
    <location>
        <begin position="99"/>
        <end position="116"/>
    </location>
</feature>
<accession>A0A9E8ZC97</accession>
<evidence type="ECO:0000256" key="5">
    <source>
        <dbReference type="ARBA" id="ARBA00023136"/>
    </source>
</evidence>
<evidence type="ECO:0000256" key="4">
    <source>
        <dbReference type="ARBA" id="ARBA00022989"/>
    </source>
</evidence>
<sequence>MNLPHELILAVGGLLSGILAGLLGAGGGVLCVPLLIALDYTPIQALGTSCLAVAIISISGSIQNSRMGYFSVQRVVLIGMPALITTQISAYAVSQVAPHVLLILFGSIMLLLTYLVKLRKQLIQRTKQYAKDSLIYAKKYAEQTVPGWVRSNVVKRIATGTVAGFFAGMVGGGSGTLLVPLQMLILEESIKLAIQTSVGVNIITSLSASASHASRGNVLLLPGLLLGIGGFLGAQMGTRFLPKLPDKTVSFAFNTLVVALSIYLFWKAWNLYYGG</sequence>
<dbReference type="GO" id="GO:0005886">
    <property type="term" value="C:plasma membrane"/>
    <property type="evidence" value="ECO:0007669"/>
    <property type="project" value="UniProtKB-SubCell"/>
</dbReference>
<feature type="transmembrane region" description="Helical" evidence="6">
    <location>
        <begin position="162"/>
        <end position="186"/>
    </location>
</feature>
<gene>
    <name evidence="7" type="ORF">OXH18_19115</name>
</gene>
<keyword evidence="5 6" id="KW-0472">Membrane</keyword>
<dbReference type="Pfam" id="PF01925">
    <property type="entry name" value="TauE"/>
    <property type="match status" value="1"/>
</dbReference>
<dbReference type="PANTHER" id="PTHR43701">
    <property type="entry name" value="MEMBRANE TRANSPORTER PROTEIN MJ0441-RELATED"/>
    <property type="match status" value="1"/>
</dbReference>
<dbReference type="KEGG" id="tsin:OXH18_19115"/>
<feature type="transmembrane region" description="Helical" evidence="6">
    <location>
        <begin position="43"/>
        <end position="62"/>
    </location>
</feature>
<protein>
    <recommendedName>
        <fullName evidence="6">Probable membrane transporter protein</fullName>
    </recommendedName>
</protein>
<dbReference type="InterPro" id="IPR002781">
    <property type="entry name" value="TM_pro_TauE-like"/>
</dbReference>
<evidence type="ECO:0000313" key="7">
    <source>
        <dbReference type="EMBL" id="WAL59264.1"/>
    </source>
</evidence>
<evidence type="ECO:0000256" key="1">
    <source>
        <dbReference type="ARBA" id="ARBA00004141"/>
    </source>
</evidence>
<dbReference type="RefSeq" id="WP_268608992.1">
    <property type="nucleotide sequence ID" value="NZ_CP113797.1"/>
</dbReference>
<feature type="transmembrane region" description="Helical" evidence="6">
    <location>
        <begin position="218"/>
        <end position="236"/>
    </location>
</feature>
<comment type="similarity">
    <text evidence="2 6">Belongs to the 4-toluene sulfonate uptake permease (TSUP) (TC 2.A.102) family.</text>
</comment>